<evidence type="ECO:0000313" key="3">
    <source>
        <dbReference type="Proteomes" id="UP000693970"/>
    </source>
</evidence>
<evidence type="ECO:0000313" key="2">
    <source>
        <dbReference type="EMBL" id="KAG7369609.1"/>
    </source>
</evidence>
<keyword evidence="3" id="KW-1185">Reference proteome</keyword>
<feature type="transmembrane region" description="Helical" evidence="1">
    <location>
        <begin position="90"/>
        <end position="108"/>
    </location>
</feature>
<protein>
    <submittedName>
        <fullName evidence="2">Uncharacterized protein</fullName>
    </submittedName>
</protein>
<gene>
    <name evidence="2" type="ORF">IV203_027355</name>
</gene>
<keyword evidence="1" id="KW-0472">Membrane</keyword>
<accession>A0A9K3LWX4</accession>
<sequence>MSMACNDCVLRFRTEADFFDINELVYNVFYPDDDDSYLRLNDYVLNLQSNSTAFSLLQSTYVNVKGYAPMAGDVEIATGDGFKEDESSSVHNYALGIWLLLVSFLWLFR</sequence>
<dbReference type="Proteomes" id="UP000693970">
    <property type="component" value="Unassembled WGS sequence"/>
</dbReference>
<dbReference type="AlphaFoldDB" id="A0A9K3LWX4"/>
<evidence type="ECO:0000256" key="1">
    <source>
        <dbReference type="SAM" id="Phobius"/>
    </source>
</evidence>
<organism evidence="2 3">
    <name type="scientific">Nitzschia inconspicua</name>
    <dbReference type="NCBI Taxonomy" id="303405"/>
    <lineage>
        <taxon>Eukaryota</taxon>
        <taxon>Sar</taxon>
        <taxon>Stramenopiles</taxon>
        <taxon>Ochrophyta</taxon>
        <taxon>Bacillariophyta</taxon>
        <taxon>Bacillariophyceae</taxon>
        <taxon>Bacillariophycidae</taxon>
        <taxon>Bacillariales</taxon>
        <taxon>Bacillariaceae</taxon>
        <taxon>Nitzschia</taxon>
    </lineage>
</organism>
<dbReference type="EMBL" id="JAGRRH010000005">
    <property type="protein sequence ID" value="KAG7369609.1"/>
    <property type="molecule type" value="Genomic_DNA"/>
</dbReference>
<keyword evidence="1" id="KW-1133">Transmembrane helix</keyword>
<keyword evidence="1" id="KW-0812">Transmembrane</keyword>
<reference evidence="2" key="2">
    <citation type="submission" date="2021-04" db="EMBL/GenBank/DDBJ databases">
        <authorList>
            <person name="Podell S."/>
        </authorList>
    </citation>
    <scope>NUCLEOTIDE SEQUENCE</scope>
    <source>
        <strain evidence="2">Hildebrandi</strain>
    </source>
</reference>
<comment type="caution">
    <text evidence="2">The sequence shown here is derived from an EMBL/GenBank/DDBJ whole genome shotgun (WGS) entry which is preliminary data.</text>
</comment>
<reference evidence="2" key="1">
    <citation type="journal article" date="2021" name="Sci. Rep.">
        <title>Diploid genomic architecture of Nitzschia inconspicua, an elite biomass production diatom.</title>
        <authorList>
            <person name="Oliver A."/>
            <person name="Podell S."/>
            <person name="Pinowska A."/>
            <person name="Traller J.C."/>
            <person name="Smith S.R."/>
            <person name="McClure R."/>
            <person name="Beliaev A."/>
            <person name="Bohutskyi P."/>
            <person name="Hill E.A."/>
            <person name="Rabines A."/>
            <person name="Zheng H."/>
            <person name="Allen L.Z."/>
            <person name="Kuo A."/>
            <person name="Grigoriev I.V."/>
            <person name="Allen A.E."/>
            <person name="Hazlebeck D."/>
            <person name="Allen E.E."/>
        </authorList>
    </citation>
    <scope>NUCLEOTIDE SEQUENCE</scope>
    <source>
        <strain evidence="2">Hildebrandi</strain>
    </source>
</reference>
<proteinExistence type="predicted"/>
<name>A0A9K3LWX4_9STRA</name>